<dbReference type="EMBL" id="CASHSV030000615">
    <property type="protein sequence ID" value="CAJ2669963.1"/>
    <property type="molecule type" value="Genomic_DNA"/>
</dbReference>
<gene>
    <name evidence="1" type="ORF">MILVUS5_LOCUS34074</name>
</gene>
<evidence type="ECO:0000313" key="1">
    <source>
        <dbReference type="EMBL" id="CAJ2669963.1"/>
    </source>
</evidence>
<reference evidence="1" key="1">
    <citation type="submission" date="2023-10" db="EMBL/GenBank/DDBJ databases">
        <authorList>
            <person name="Rodriguez Cubillos JULIANA M."/>
            <person name="De Vega J."/>
        </authorList>
    </citation>
    <scope>NUCLEOTIDE SEQUENCE</scope>
</reference>
<organism evidence="1 2">
    <name type="scientific">Trifolium pratense</name>
    <name type="common">Red clover</name>
    <dbReference type="NCBI Taxonomy" id="57577"/>
    <lineage>
        <taxon>Eukaryota</taxon>
        <taxon>Viridiplantae</taxon>
        <taxon>Streptophyta</taxon>
        <taxon>Embryophyta</taxon>
        <taxon>Tracheophyta</taxon>
        <taxon>Spermatophyta</taxon>
        <taxon>Magnoliopsida</taxon>
        <taxon>eudicotyledons</taxon>
        <taxon>Gunneridae</taxon>
        <taxon>Pentapetalae</taxon>
        <taxon>rosids</taxon>
        <taxon>fabids</taxon>
        <taxon>Fabales</taxon>
        <taxon>Fabaceae</taxon>
        <taxon>Papilionoideae</taxon>
        <taxon>50 kb inversion clade</taxon>
        <taxon>NPAAA clade</taxon>
        <taxon>Hologalegina</taxon>
        <taxon>IRL clade</taxon>
        <taxon>Trifolieae</taxon>
        <taxon>Trifolium</taxon>
    </lineage>
</organism>
<keyword evidence="2" id="KW-1185">Reference proteome</keyword>
<evidence type="ECO:0000313" key="2">
    <source>
        <dbReference type="Proteomes" id="UP001177021"/>
    </source>
</evidence>
<protein>
    <submittedName>
        <fullName evidence="1">Uncharacterized protein</fullName>
    </submittedName>
</protein>
<accession>A0ACB0LNL6</accession>
<comment type="caution">
    <text evidence="1">The sequence shown here is derived from an EMBL/GenBank/DDBJ whole genome shotgun (WGS) entry which is preliminary data.</text>
</comment>
<proteinExistence type="predicted"/>
<name>A0ACB0LNL6_TRIPR</name>
<sequence>MDGVRSKNVPLFGCLSLQHKTKRVRDSFVYLGSVSSCKKIKQNEDESDHQQFSDKKMSEGCSDDVKNENFSNVKCGFERENSVDEDGSEENSEDDSGDSSEENETSDEDFEVEENSEEDSDDSSEENETGDEDFEVDEVNEISDSDENSSLYVGYYNENYYKKKCGISTKPLEEEEIEKCSMKGSSSKVNEVSQKQDKKSVDSSSRAFVDENEKNIKEKSSLRQQHSVFMVEDIDKDNGKANANDTTSPGDSGEAESLAVSLQNEKLAKHKIVENKGRGKRGGNRISNGKKKKIMDDKSGQSKLKKELHKLLEEWEYYLGTKNTKQNGDSVVLEVKDDDGVNRQDTRPQDTIWSLGKKVEEAAPKTEEEELWDEMDRVRREDEAESMIGNIGTNVASNKNMEDPFSLCNHDTRLDEEIGVYCRLCDLVVTEIRYISEPVVDRYPNEGSGRRASIGGDDVSLFDWSHINVSDYDSKTNFSHNEGTVWDKIPDVKQTLYPHQQEGFEFIWKNLAGSIELQNLKNVDPRSEGGCIISHAPGTGKTRLTIVFLKAYLKVFPKCMPIIVAPASILLTWEEEFKKWDIGVPFHNLSSRELSGKEHADAVNTFNMSNTRHGIEETRMAKLISWFKETSILGISYDLYGMKCNDKKREKHESVKERKGKCDMQKILLKAPGLLVLDEGHTPRNQRSHIWKVLSKIQTQKRIILSGTPFQNNFWELYTTLSLVKPSFPDTIPPELKRFCHERRRKSSKQWSWEPVSANTTRNTSDDKIEKLKLLMDPFVHVHKGAILENKLPGLRDCLVTLKAGSLQTEILKIIKRSQNTVFNFEHKIALTSVHPSLLLECDLSEDEESVLDKDQLEKIRLNPYEGVKTKFLCELVRLCDSLNEKVLVFSQFHAPLRLIKDQLNSAFNWSNGEVLFMSSKDPPKDKQSIIHSFNDENSKAKILLAATKACSEGISLVGASRVVLLDVVWNPSVKRQAISRAYRIGQKKVVYIYQLLAEGTTEEEKYGKQAEKDRLSELLFSAKTANNDGESKNYAVKFEDSVLDKMTRHGKLRDMFVKCVVLMKERDLV</sequence>
<dbReference type="Proteomes" id="UP001177021">
    <property type="component" value="Unassembled WGS sequence"/>
</dbReference>